<evidence type="ECO:0000313" key="6">
    <source>
        <dbReference type="Proteomes" id="UP000346198"/>
    </source>
</evidence>
<name>A0A6C2US88_9BACT</name>
<organism evidence="5 6">
    <name type="scientific">Pontiella sulfatireligans</name>
    <dbReference type="NCBI Taxonomy" id="2750658"/>
    <lineage>
        <taxon>Bacteria</taxon>
        <taxon>Pseudomonadati</taxon>
        <taxon>Kiritimatiellota</taxon>
        <taxon>Kiritimatiellia</taxon>
        <taxon>Kiritimatiellales</taxon>
        <taxon>Pontiellaceae</taxon>
        <taxon>Pontiella</taxon>
    </lineage>
</organism>
<dbReference type="PROSITE" id="PS00041">
    <property type="entry name" value="HTH_ARAC_FAMILY_1"/>
    <property type="match status" value="1"/>
</dbReference>
<dbReference type="RefSeq" id="WP_136065352.1">
    <property type="nucleotide sequence ID" value="NZ_CAAHFH010000003.1"/>
</dbReference>
<dbReference type="PANTHER" id="PTHR43280">
    <property type="entry name" value="ARAC-FAMILY TRANSCRIPTIONAL REGULATOR"/>
    <property type="match status" value="1"/>
</dbReference>
<evidence type="ECO:0000256" key="1">
    <source>
        <dbReference type="ARBA" id="ARBA00023015"/>
    </source>
</evidence>
<keyword evidence="1" id="KW-0805">Transcription regulation</keyword>
<evidence type="ECO:0000259" key="4">
    <source>
        <dbReference type="PROSITE" id="PS01124"/>
    </source>
</evidence>
<dbReference type="Proteomes" id="UP000346198">
    <property type="component" value="Unassembled WGS sequence"/>
</dbReference>
<dbReference type="SUPFAM" id="SSF46689">
    <property type="entry name" value="Homeodomain-like"/>
    <property type="match status" value="1"/>
</dbReference>
<sequence length="290" mass="32924">MKENSVPFISTQVSSGEYYYLNLTPDKAAGEVVVCGGREQCSPSYRIERNSFRFFSIEFISSGRGKLIMNGKSHALRPGAIYCYGPRTRHVIETDPENPMLKHFVDFSGSALVELLKTTDFLKGSPLYVSRPFRIRSIFENLITTGNTESRNRDALCTLLLRQLILYADDTSMDPAAAFSPAWQTYLRCRQHIERNFLQIQTVSDAAAACFVDQAYLSRLFKRFADESPLQLLTRLKMGKAADLLSNRDLLIKQVAEEVGFADPYHFSRVFKRVYGIPPETFTQAARRRG</sequence>
<feature type="domain" description="HTH araC/xylS-type" evidence="4">
    <location>
        <begin position="187"/>
        <end position="285"/>
    </location>
</feature>
<dbReference type="PROSITE" id="PS01124">
    <property type="entry name" value="HTH_ARAC_FAMILY_2"/>
    <property type="match status" value="1"/>
</dbReference>
<dbReference type="Pfam" id="PF12833">
    <property type="entry name" value="HTH_18"/>
    <property type="match status" value="1"/>
</dbReference>
<evidence type="ECO:0000313" key="5">
    <source>
        <dbReference type="EMBL" id="VGO23200.1"/>
    </source>
</evidence>
<keyword evidence="6" id="KW-1185">Reference proteome</keyword>
<dbReference type="InterPro" id="IPR009057">
    <property type="entry name" value="Homeodomain-like_sf"/>
</dbReference>
<dbReference type="EMBL" id="CAAHFH010000003">
    <property type="protein sequence ID" value="VGO23200.1"/>
    <property type="molecule type" value="Genomic_DNA"/>
</dbReference>
<dbReference type="GO" id="GO:0003700">
    <property type="term" value="F:DNA-binding transcription factor activity"/>
    <property type="evidence" value="ECO:0007669"/>
    <property type="project" value="InterPro"/>
</dbReference>
<keyword evidence="3" id="KW-0804">Transcription</keyword>
<proteinExistence type="predicted"/>
<evidence type="ECO:0000256" key="2">
    <source>
        <dbReference type="ARBA" id="ARBA00023125"/>
    </source>
</evidence>
<reference evidence="5 6" key="1">
    <citation type="submission" date="2019-04" db="EMBL/GenBank/DDBJ databases">
        <authorList>
            <person name="Van Vliet M D."/>
        </authorList>
    </citation>
    <scope>NUCLEOTIDE SEQUENCE [LARGE SCALE GENOMIC DNA]</scope>
    <source>
        <strain evidence="5 6">F21</strain>
    </source>
</reference>
<dbReference type="InterPro" id="IPR020449">
    <property type="entry name" value="Tscrpt_reg_AraC-type_HTH"/>
</dbReference>
<dbReference type="Gene3D" id="2.60.120.280">
    <property type="entry name" value="Regulatory protein AraC"/>
    <property type="match status" value="1"/>
</dbReference>
<dbReference type="InterPro" id="IPR018062">
    <property type="entry name" value="HTH_AraC-typ_CS"/>
</dbReference>
<dbReference type="GO" id="GO:0043565">
    <property type="term" value="F:sequence-specific DNA binding"/>
    <property type="evidence" value="ECO:0007669"/>
    <property type="project" value="InterPro"/>
</dbReference>
<dbReference type="AlphaFoldDB" id="A0A6C2US88"/>
<keyword evidence="2" id="KW-0238">DNA-binding</keyword>
<protein>
    <submittedName>
        <fullName evidence="5">Arabinose operon regulatory protein</fullName>
    </submittedName>
</protein>
<dbReference type="InterPro" id="IPR003313">
    <property type="entry name" value="AraC-bd"/>
</dbReference>
<gene>
    <name evidence="5" type="primary">araC_4</name>
    <name evidence="5" type="ORF">SCARR_05306</name>
</gene>
<dbReference type="Pfam" id="PF02311">
    <property type="entry name" value="AraC_binding"/>
    <property type="match status" value="1"/>
</dbReference>
<evidence type="ECO:0000256" key="3">
    <source>
        <dbReference type="ARBA" id="ARBA00023163"/>
    </source>
</evidence>
<dbReference type="SMART" id="SM00342">
    <property type="entry name" value="HTH_ARAC"/>
    <property type="match status" value="1"/>
</dbReference>
<dbReference type="InterPro" id="IPR037923">
    <property type="entry name" value="HTH-like"/>
</dbReference>
<dbReference type="InterPro" id="IPR018060">
    <property type="entry name" value="HTH_AraC"/>
</dbReference>
<dbReference type="SUPFAM" id="SSF51215">
    <property type="entry name" value="Regulatory protein AraC"/>
    <property type="match status" value="1"/>
</dbReference>
<accession>A0A6C2US88</accession>
<dbReference type="Gene3D" id="1.10.10.60">
    <property type="entry name" value="Homeodomain-like"/>
    <property type="match status" value="1"/>
</dbReference>
<dbReference type="PANTHER" id="PTHR43280:SF31">
    <property type="entry name" value="TRANSCRIPTIONAL REGULATORY PROTEIN"/>
    <property type="match status" value="1"/>
</dbReference>
<dbReference type="PRINTS" id="PR00032">
    <property type="entry name" value="HTHARAC"/>
</dbReference>